<accession>A0A7C8K1L2</accession>
<feature type="compositionally biased region" description="Basic and acidic residues" evidence="1">
    <location>
        <begin position="400"/>
        <end position="411"/>
    </location>
</feature>
<dbReference type="Proteomes" id="UP000479691">
    <property type="component" value="Unassembled WGS sequence"/>
</dbReference>
<name>A0A7C8K1L2_ORBOL</name>
<dbReference type="Pfam" id="PF12937">
    <property type="entry name" value="F-box-like"/>
    <property type="match status" value="1"/>
</dbReference>
<organism evidence="3 4">
    <name type="scientific">Orbilia oligospora</name>
    <name type="common">Nematode-trapping fungus</name>
    <name type="synonym">Arthrobotrys oligospora</name>
    <dbReference type="NCBI Taxonomy" id="2813651"/>
    <lineage>
        <taxon>Eukaryota</taxon>
        <taxon>Fungi</taxon>
        <taxon>Dikarya</taxon>
        <taxon>Ascomycota</taxon>
        <taxon>Pezizomycotina</taxon>
        <taxon>Orbiliomycetes</taxon>
        <taxon>Orbiliales</taxon>
        <taxon>Orbiliaceae</taxon>
        <taxon>Orbilia</taxon>
    </lineage>
</organism>
<dbReference type="InterPro" id="IPR001810">
    <property type="entry name" value="F-box_dom"/>
</dbReference>
<evidence type="ECO:0000313" key="3">
    <source>
        <dbReference type="EMBL" id="KAF3159062.1"/>
    </source>
</evidence>
<dbReference type="EMBL" id="JAABOE010000195">
    <property type="protein sequence ID" value="KAF3159062.1"/>
    <property type="molecule type" value="Genomic_DNA"/>
</dbReference>
<evidence type="ECO:0000256" key="1">
    <source>
        <dbReference type="SAM" id="MobiDB-lite"/>
    </source>
</evidence>
<evidence type="ECO:0000313" key="4">
    <source>
        <dbReference type="Proteomes" id="UP000479691"/>
    </source>
</evidence>
<gene>
    <name evidence="3" type="ORF">TWF788_004018</name>
</gene>
<evidence type="ECO:0000259" key="2">
    <source>
        <dbReference type="PROSITE" id="PS50181"/>
    </source>
</evidence>
<dbReference type="PROSITE" id="PS50181">
    <property type="entry name" value="FBOX"/>
    <property type="match status" value="1"/>
</dbReference>
<dbReference type="CDD" id="cd22143">
    <property type="entry name" value="F-box_ScMDM30-like"/>
    <property type="match status" value="1"/>
</dbReference>
<proteinExistence type="predicted"/>
<dbReference type="SUPFAM" id="SSF81383">
    <property type="entry name" value="F-box domain"/>
    <property type="match status" value="1"/>
</dbReference>
<dbReference type="InterPro" id="IPR036047">
    <property type="entry name" value="F-box-like_dom_sf"/>
</dbReference>
<dbReference type="AlphaFoldDB" id="A0A7C8K1L2"/>
<feature type="region of interest" description="Disordered" evidence="1">
    <location>
        <begin position="386"/>
        <end position="425"/>
    </location>
</feature>
<reference evidence="3 4" key="1">
    <citation type="submission" date="2019-06" db="EMBL/GenBank/DDBJ databases">
        <authorList>
            <person name="Palmer J.M."/>
        </authorList>
    </citation>
    <scope>NUCLEOTIDE SEQUENCE [LARGE SCALE GENOMIC DNA]</scope>
    <source>
        <strain evidence="3 4">TWF788</strain>
    </source>
</reference>
<feature type="domain" description="F-box" evidence="2">
    <location>
        <begin position="7"/>
        <end position="52"/>
    </location>
</feature>
<comment type="caution">
    <text evidence="3">The sequence shown here is derived from an EMBL/GenBank/DDBJ whole genome shotgun (WGS) entry which is preliminary data.</text>
</comment>
<feature type="compositionally biased region" description="Acidic residues" evidence="1">
    <location>
        <begin position="412"/>
        <end position="425"/>
    </location>
</feature>
<protein>
    <recommendedName>
        <fullName evidence="2">F-box domain-containing protein</fullName>
    </recommendedName>
</protein>
<sequence>MEPTTNHSPIHSLPPELLTSILTHLTRQETYPLLFVSKHFHSTSLPKIWHTLSTIPEERFVRPGQPMKCIGLRKLVSNISKEFGIGFETIEGFKHVKEIRFNGPEDLEDNAAWITTGLLEFITKLIETGGLNLVRLEIYKINARGITMNGDRIVDTKIRSFEDFPIMCNFLKSLKHHSTATISLQFINPRYKDIGFPLEFFNPNHITTLDITHSDTWGKYPHPKESVIRNITNLISILSQTSFLKILKLFLAYPLEEEEEEEEEGTNQDLETTFQNTISSLSRLEVLNIYYAIFTPSFFLHPPESTKSLIITQHTSLTWWTKLSKYSSNHLETLMIFTPQGTKRKVFLPFSIKRLELKSLKTFSMGWDEGPAPRDFFDLLYANNPGLGEDPKKLQRQLKLKLEEQMERDADADADEDEDGDDDWE</sequence>